<dbReference type="SUPFAM" id="SSF47413">
    <property type="entry name" value="lambda repressor-like DNA-binding domains"/>
    <property type="match status" value="1"/>
</dbReference>
<comment type="caution">
    <text evidence="2">The sequence shown here is derived from an EMBL/GenBank/DDBJ whole genome shotgun (WGS) entry which is preliminary data.</text>
</comment>
<dbReference type="SMART" id="SM00530">
    <property type="entry name" value="HTH_XRE"/>
    <property type="match status" value="1"/>
</dbReference>
<reference evidence="2 3" key="1">
    <citation type="submission" date="2024-07" db="EMBL/GenBank/DDBJ databases">
        <authorList>
            <person name="Thanompreechachai J."/>
            <person name="Duangmal K."/>
        </authorList>
    </citation>
    <scope>NUCLEOTIDE SEQUENCE [LARGE SCALE GENOMIC DNA]</scope>
    <source>
        <strain evidence="2 3">TBRC 1896</strain>
    </source>
</reference>
<keyword evidence="3" id="KW-1185">Reference proteome</keyword>
<name>A0ABV4I9M6_9ACTN</name>
<dbReference type="InterPro" id="IPR001387">
    <property type="entry name" value="Cro/C1-type_HTH"/>
</dbReference>
<gene>
    <name evidence="2" type="ORF">AB2L28_16905</name>
</gene>
<organism evidence="2 3">
    <name type="scientific">Kineococcus mangrovi</name>
    <dbReference type="NCBI Taxonomy" id="1660183"/>
    <lineage>
        <taxon>Bacteria</taxon>
        <taxon>Bacillati</taxon>
        <taxon>Actinomycetota</taxon>
        <taxon>Actinomycetes</taxon>
        <taxon>Kineosporiales</taxon>
        <taxon>Kineosporiaceae</taxon>
        <taxon>Kineococcus</taxon>
    </lineage>
</organism>
<dbReference type="EMBL" id="JBGGTQ010000008">
    <property type="protein sequence ID" value="MEZ0493917.1"/>
    <property type="molecule type" value="Genomic_DNA"/>
</dbReference>
<protein>
    <submittedName>
        <fullName evidence="2">Helix-turn-helix domain-containing protein</fullName>
    </submittedName>
</protein>
<feature type="domain" description="HTH cro/C1-type" evidence="1">
    <location>
        <begin position="28"/>
        <end position="82"/>
    </location>
</feature>
<evidence type="ECO:0000313" key="3">
    <source>
        <dbReference type="Proteomes" id="UP001566476"/>
    </source>
</evidence>
<sequence length="119" mass="12486">MRTSTVVPSRRVRRRPDPLLRDVLGGVLRAERTAQARTLSDVATAARVSLAHLSEVERGRKEPSSEVLAAICGALGLDLADLLLRTGRHVRDLTSVTAPAAPAAGSFRAGPGVSLSLVA</sequence>
<proteinExistence type="predicted"/>
<accession>A0ABV4I9M6</accession>
<dbReference type="Gene3D" id="1.10.260.40">
    <property type="entry name" value="lambda repressor-like DNA-binding domains"/>
    <property type="match status" value="1"/>
</dbReference>
<evidence type="ECO:0000259" key="1">
    <source>
        <dbReference type="PROSITE" id="PS50943"/>
    </source>
</evidence>
<dbReference type="CDD" id="cd00093">
    <property type="entry name" value="HTH_XRE"/>
    <property type="match status" value="1"/>
</dbReference>
<dbReference type="Proteomes" id="UP001566476">
    <property type="component" value="Unassembled WGS sequence"/>
</dbReference>
<evidence type="ECO:0000313" key="2">
    <source>
        <dbReference type="EMBL" id="MEZ0493917.1"/>
    </source>
</evidence>
<dbReference type="InterPro" id="IPR010982">
    <property type="entry name" value="Lambda_DNA-bd_dom_sf"/>
</dbReference>
<dbReference type="Pfam" id="PF13560">
    <property type="entry name" value="HTH_31"/>
    <property type="match status" value="1"/>
</dbReference>
<dbReference type="PROSITE" id="PS50943">
    <property type="entry name" value="HTH_CROC1"/>
    <property type="match status" value="1"/>
</dbReference>
<dbReference type="RefSeq" id="WP_370720152.1">
    <property type="nucleotide sequence ID" value="NZ_JBGGTQ010000008.1"/>
</dbReference>